<name>Q07LK2_RHOP5</name>
<dbReference type="KEGG" id="rpe:RPE_3248"/>
<sequence>MADAKKFPLNVIETFPESCENFDRMLPIVKTIDRNVGAKRLRTTEDFLEFWTVQQQRPDPRSHSSTDLFGRRVAGENRPSKFTDDSRDISETVPQRRVVATRESLVDESQGGRFASERQAYRLRSEQENIRFDGIGQFRVGPWDV</sequence>
<feature type="compositionally biased region" description="Basic and acidic residues" evidence="1">
    <location>
        <begin position="58"/>
        <end position="90"/>
    </location>
</feature>
<protein>
    <submittedName>
        <fullName evidence="2">Uncharacterized protein</fullName>
    </submittedName>
</protein>
<dbReference type="HOGENOM" id="CLU_1785390_0_0_5"/>
<dbReference type="AlphaFoldDB" id="Q07LK2"/>
<accession>Q07LK2</accession>
<feature type="region of interest" description="Disordered" evidence="1">
    <location>
        <begin position="55"/>
        <end position="91"/>
    </location>
</feature>
<reference evidence="2" key="1">
    <citation type="submission" date="2006-09" db="EMBL/GenBank/DDBJ databases">
        <title>Complete sequence of Rhodopseudomonas palustris BisA53.</title>
        <authorList>
            <consortium name="US DOE Joint Genome Institute"/>
            <person name="Copeland A."/>
            <person name="Lucas S."/>
            <person name="Lapidus A."/>
            <person name="Barry K."/>
            <person name="Detter J.C."/>
            <person name="Glavina del Rio T."/>
            <person name="Hammon N."/>
            <person name="Israni S."/>
            <person name="Dalin E."/>
            <person name="Tice H."/>
            <person name="Pitluck S."/>
            <person name="Chain P."/>
            <person name="Malfatti S."/>
            <person name="Shin M."/>
            <person name="Vergez L."/>
            <person name="Schmutz J."/>
            <person name="Larimer F."/>
            <person name="Land M."/>
            <person name="Hauser L."/>
            <person name="Pelletier D.A."/>
            <person name="Kyrpides N."/>
            <person name="Kim E."/>
            <person name="Harwood C.S."/>
            <person name="Oda Y."/>
            <person name="Richardson P."/>
        </authorList>
    </citation>
    <scope>NUCLEOTIDE SEQUENCE [LARGE SCALE GENOMIC DNA]</scope>
    <source>
        <strain evidence="2">BisA53</strain>
    </source>
</reference>
<organism evidence="2">
    <name type="scientific">Rhodopseudomonas palustris (strain BisA53)</name>
    <dbReference type="NCBI Taxonomy" id="316055"/>
    <lineage>
        <taxon>Bacteria</taxon>
        <taxon>Pseudomonadati</taxon>
        <taxon>Pseudomonadota</taxon>
        <taxon>Alphaproteobacteria</taxon>
        <taxon>Hyphomicrobiales</taxon>
        <taxon>Nitrobacteraceae</taxon>
        <taxon>Rhodopseudomonas</taxon>
    </lineage>
</organism>
<proteinExistence type="predicted"/>
<gene>
    <name evidence="2" type="ordered locus">RPE_3248</name>
</gene>
<evidence type="ECO:0000313" key="2">
    <source>
        <dbReference type="EMBL" id="ABJ07182.1"/>
    </source>
</evidence>
<dbReference type="EMBL" id="CP000463">
    <property type="protein sequence ID" value="ABJ07182.1"/>
    <property type="molecule type" value="Genomic_DNA"/>
</dbReference>
<evidence type="ECO:0000256" key="1">
    <source>
        <dbReference type="SAM" id="MobiDB-lite"/>
    </source>
</evidence>